<feature type="region of interest" description="Disordered" evidence="1">
    <location>
        <begin position="605"/>
        <end position="708"/>
    </location>
</feature>
<feature type="region of interest" description="Disordered" evidence="1">
    <location>
        <begin position="412"/>
        <end position="471"/>
    </location>
</feature>
<evidence type="ECO:0000313" key="3">
    <source>
        <dbReference type="Proteomes" id="UP000246740"/>
    </source>
</evidence>
<feature type="compositionally biased region" description="Polar residues" evidence="1">
    <location>
        <begin position="1079"/>
        <end position="1099"/>
    </location>
</feature>
<dbReference type="Proteomes" id="UP000246740">
    <property type="component" value="Unassembled WGS sequence"/>
</dbReference>
<dbReference type="GO" id="GO:0000307">
    <property type="term" value="C:cyclin-dependent protein kinase holoenzyme complex"/>
    <property type="evidence" value="ECO:0007669"/>
    <property type="project" value="TreeGrafter"/>
</dbReference>
<dbReference type="Pfam" id="PF08613">
    <property type="entry name" value="Cyclin"/>
    <property type="match status" value="1"/>
</dbReference>
<evidence type="ECO:0000313" key="2">
    <source>
        <dbReference type="EMBL" id="PWY98735.1"/>
    </source>
</evidence>
<accession>A0A317XKA5</accession>
<organism evidence="2 3">
    <name type="scientific">Testicularia cyperi</name>
    <dbReference type="NCBI Taxonomy" id="1882483"/>
    <lineage>
        <taxon>Eukaryota</taxon>
        <taxon>Fungi</taxon>
        <taxon>Dikarya</taxon>
        <taxon>Basidiomycota</taxon>
        <taxon>Ustilaginomycotina</taxon>
        <taxon>Ustilaginomycetes</taxon>
        <taxon>Ustilaginales</taxon>
        <taxon>Anthracoideaceae</taxon>
        <taxon>Testicularia</taxon>
    </lineage>
</organism>
<dbReference type="PANTHER" id="PTHR15615:SF27">
    <property type="entry name" value="PHO85 CYCLIN CLG1"/>
    <property type="match status" value="1"/>
</dbReference>
<feature type="compositionally biased region" description="Polar residues" evidence="1">
    <location>
        <begin position="614"/>
        <end position="630"/>
    </location>
</feature>
<gene>
    <name evidence="2" type="ORF">BCV70DRAFT_218265</name>
</gene>
<feature type="compositionally biased region" description="Low complexity" evidence="1">
    <location>
        <begin position="552"/>
        <end position="562"/>
    </location>
</feature>
<feature type="compositionally biased region" description="Polar residues" evidence="1">
    <location>
        <begin position="223"/>
        <end position="243"/>
    </location>
</feature>
<protein>
    <recommendedName>
        <fullName evidence="4">Cyclin N-terminal domain-containing protein</fullName>
    </recommendedName>
</protein>
<sequence>MAYAQSGYPGMYPPQDPRYGAHPYYNQSSAVTANLSTAMSAPAIAPHPGGHMMAGSAASAPDYGHVQGYPRQTYADAPSAFGFDHAMWQPPQAPRLSAAAARAGRAQSLGYGVYGYAPNRLQTPWQHSQYGTWTQSHGSVHPYPQGSHHLPLNRPPQHHQQQSLLQPAHQHHTYQQQPRTHQQLEHQLLMQHQIAKAHERQLHTAPFLTYQSGTQTHQHKRQPSSSTSGGAPEWQHSQQSSYASDFPRSRTDSHREASHREAWSRYGSTGDVDDVGRDWNATGGDWHNWQSGNTGSALPLPAGFIQQNGHARQSRATFGCVTTPSAAWTGGERFAVPSQGHADPWRQPGMAHDLRAQDVGPAQYGAQASALVPQASDRQQWAVPSQSFATAPQAVHAHSDEHTRELRYRVDSDLWQPRPETQLPEMHHDNTDAPGSAAAVLHEKGEDTAAANASTDQEQAPAPPSPETLDKSGVPIAAIGAQLIWNACTALFDSDLLAEAHSLGEDQVQVAGEEDDDADERMSHTPGSNASSSSTPSLSTPDVSPWASTVLDDGSSDSIDGDWNAFRSPFGPERTKNARGHASSFTLGNDGAFHHDLHRMAVGAERNRARSGQGHAQNRTRQSSAGNSELATGHSSGASTASSSEPGTPSSLPRASPDGSSTMSARSANPIASPAHSTSRMSVDRVLSDPQPRSRRHPSRASSMTAGSRWSGRIRDNIVAVLRLVSPEWRWSNNDHKLVSLAETLPVSLSATSTASHVNAGHTRSAAGKQQGRDSVVGIVTSYANEPSPAFRRFAHQVLAQTLLSPTAFLLGILNALRLPLMARLSDGSMDPAVLDLFAQPTSAAPFKLFTVGMMIANKHLDDNTFLNKTWTEVTGIPLTELNQIEAWYLKKCNYDVTVPEETWVGFLNRLQSWEEKRSSHGVHRDQDGSKRLLIVLDEALSHFDAIPGFNLDTYAQGGRTELAGHTLADEAMEALAPPARSDFGYRSDEGADATLTDIWSRGARPARPADLFGVHHQHCRSAPSVATLMGQCSSHAGCDERRSSFERRPTLSMTQSTSSGIAADAAASLLRTRSECANSSSSKTISPASESGKTQCGTMTGPLIPSTLLNSTRAALLHSTAFAPLSTSGWTHI</sequence>
<dbReference type="CDD" id="cd20557">
    <property type="entry name" value="CYCLIN_ScPCL1-like"/>
    <property type="match status" value="1"/>
</dbReference>
<feature type="region of interest" description="Disordered" evidence="1">
    <location>
        <begin position="134"/>
        <end position="182"/>
    </location>
</feature>
<reference evidence="2 3" key="1">
    <citation type="journal article" date="2018" name="Mol. Biol. Evol.">
        <title>Broad Genomic Sampling Reveals a Smut Pathogenic Ancestry of the Fungal Clade Ustilaginomycotina.</title>
        <authorList>
            <person name="Kijpornyongpan T."/>
            <person name="Mondo S.J."/>
            <person name="Barry K."/>
            <person name="Sandor L."/>
            <person name="Lee J."/>
            <person name="Lipzen A."/>
            <person name="Pangilinan J."/>
            <person name="LaButti K."/>
            <person name="Hainaut M."/>
            <person name="Henrissat B."/>
            <person name="Grigoriev I.V."/>
            <person name="Spatafora J.W."/>
            <person name="Aime M.C."/>
        </authorList>
    </citation>
    <scope>NUCLEOTIDE SEQUENCE [LARGE SCALE GENOMIC DNA]</scope>
    <source>
        <strain evidence="2 3">MCA 3645</strain>
    </source>
</reference>
<proteinExistence type="predicted"/>
<dbReference type="AlphaFoldDB" id="A0A317XKA5"/>
<dbReference type="InterPro" id="IPR013922">
    <property type="entry name" value="Cyclin_PHO80-like"/>
</dbReference>
<feature type="compositionally biased region" description="Low complexity" evidence="1">
    <location>
        <begin position="524"/>
        <end position="545"/>
    </location>
</feature>
<feature type="region of interest" description="Disordered" evidence="1">
    <location>
        <begin position="509"/>
        <end position="591"/>
    </location>
</feature>
<evidence type="ECO:0008006" key="4">
    <source>
        <dbReference type="Google" id="ProtNLM"/>
    </source>
</evidence>
<feature type="region of interest" description="Disordered" evidence="1">
    <location>
        <begin position="213"/>
        <end position="294"/>
    </location>
</feature>
<dbReference type="InParanoid" id="A0A317XKA5"/>
<dbReference type="Gene3D" id="1.10.472.10">
    <property type="entry name" value="Cyclin-like"/>
    <property type="match status" value="1"/>
</dbReference>
<feature type="compositionally biased region" description="Polar residues" evidence="1">
    <location>
        <begin position="658"/>
        <end position="667"/>
    </location>
</feature>
<dbReference type="GO" id="GO:0016538">
    <property type="term" value="F:cyclin-dependent protein serine/threonine kinase regulator activity"/>
    <property type="evidence" value="ECO:0007669"/>
    <property type="project" value="TreeGrafter"/>
</dbReference>
<dbReference type="OrthoDB" id="244495at2759"/>
<evidence type="ECO:0000256" key="1">
    <source>
        <dbReference type="SAM" id="MobiDB-lite"/>
    </source>
</evidence>
<dbReference type="EMBL" id="KZ819197">
    <property type="protein sequence ID" value="PWY98735.1"/>
    <property type="molecule type" value="Genomic_DNA"/>
</dbReference>
<feature type="compositionally biased region" description="Low complexity" evidence="1">
    <location>
        <begin position="631"/>
        <end position="653"/>
    </location>
</feature>
<dbReference type="GO" id="GO:0019901">
    <property type="term" value="F:protein kinase binding"/>
    <property type="evidence" value="ECO:0007669"/>
    <property type="project" value="InterPro"/>
</dbReference>
<dbReference type="GO" id="GO:0005634">
    <property type="term" value="C:nucleus"/>
    <property type="evidence" value="ECO:0007669"/>
    <property type="project" value="TreeGrafter"/>
</dbReference>
<feature type="compositionally biased region" description="Basic and acidic residues" evidence="1">
    <location>
        <begin position="247"/>
        <end position="263"/>
    </location>
</feature>
<feature type="region of interest" description="Disordered" evidence="1">
    <location>
        <begin position="1079"/>
        <end position="1100"/>
    </location>
</feature>
<name>A0A317XKA5_9BASI</name>
<dbReference type="STRING" id="1882483.A0A317XKA5"/>
<feature type="compositionally biased region" description="Low complexity" evidence="1">
    <location>
        <begin position="158"/>
        <end position="168"/>
    </location>
</feature>
<dbReference type="PANTHER" id="PTHR15615">
    <property type="match status" value="1"/>
</dbReference>
<keyword evidence="3" id="KW-1185">Reference proteome</keyword>